<organism evidence="2 3">
    <name type="scientific">Fodinibius salinus</name>
    <dbReference type="NCBI Taxonomy" id="860790"/>
    <lineage>
        <taxon>Bacteria</taxon>
        <taxon>Pseudomonadati</taxon>
        <taxon>Balneolota</taxon>
        <taxon>Balneolia</taxon>
        <taxon>Balneolales</taxon>
        <taxon>Balneolaceae</taxon>
        <taxon>Fodinibius</taxon>
    </lineage>
</organism>
<keyword evidence="1" id="KW-0472">Membrane</keyword>
<evidence type="ECO:0000313" key="3">
    <source>
        <dbReference type="Proteomes" id="UP000324595"/>
    </source>
</evidence>
<keyword evidence="1" id="KW-1133">Transmembrane helix</keyword>
<reference evidence="2 3" key="1">
    <citation type="submission" date="2019-07" db="EMBL/GenBank/DDBJ databases">
        <title>Genomic Encyclopedia of Archaeal and Bacterial Type Strains, Phase II (KMG-II): from individual species to whole genera.</title>
        <authorList>
            <person name="Goeker M."/>
        </authorList>
    </citation>
    <scope>NUCLEOTIDE SEQUENCE [LARGE SCALE GENOMIC DNA]</scope>
    <source>
        <strain evidence="2 3">DSM 21935</strain>
    </source>
</reference>
<proteinExistence type="predicted"/>
<dbReference type="EMBL" id="VNHY01000002">
    <property type="protein sequence ID" value="TYP94081.1"/>
    <property type="molecule type" value="Genomic_DNA"/>
</dbReference>
<protein>
    <recommendedName>
        <fullName evidence="4">Deoxyribose-phosphate aldolase</fullName>
    </recommendedName>
</protein>
<dbReference type="AlphaFoldDB" id="A0A5D3YMZ9"/>
<keyword evidence="3" id="KW-1185">Reference proteome</keyword>
<name>A0A5D3YMZ9_9BACT</name>
<keyword evidence="1" id="KW-0812">Transmembrane</keyword>
<evidence type="ECO:0000256" key="1">
    <source>
        <dbReference type="SAM" id="Phobius"/>
    </source>
</evidence>
<accession>A0A5D3YMZ9</accession>
<dbReference type="Proteomes" id="UP000324595">
    <property type="component" value="Unassembled WGS sequence"/>
</dbReference>
<gene>
    <name evidence="2" type="ORF">LX73_1805</name>
</gene>
<comment type="caution">
    <text evidence="2">The sequence shown here is derived from an EMBL/GenBank/DDBJ whole genome shotgun (WGS) entry which is preliminary data.</text>
</comment>
<evidence type="ECO:0000313" key="2">
    <source>
        <dbReference type="EMBL" id="TYP94081.1"/>
    </source>
</evidence>
<feature type="transmembrane region" description="Helical" evidence="1">
    <location>
        <begin position="20"/>
        <end position="45"/>
    </location>
</feature>
<evidence type="ECO:0008006" key="4">
    <source>
        <dbReference type="Google" id="ProtNLM"/>
    </source>
</evidence>
<sequence>MGVTTAVIEMVFHSPPINYNLGFVFLSAMKKIIISSAVLAAIFLFSYCSKPHDGQSIINKAIETHGGDAYSHSVISFDFRGTQYTVKQNGNSFTYRRTISDSTGTFTDRLTNDGFRRTANDTLVALSKEDSTAYANGLNSVVYFALLPYKLNDAAVNKKLLGHTKIREEPYYEIEVTFDQQGGGTDYQDRYIYWIHQTEYTMDYLAYRFHTGDGGTRFREAYNVRNVEGILFADYHNYGGPDMERPLENYETYFQADTLNKVSEVNLDSVTVDILDRN</sequence>
<dbReference type="InterPro" id="IPR045444">
    <property type="entry name" value="DUF6503"/>
</dbReference>
<dbReference type="Pfam" id="PF20113">
    <property type="entry name" value="DUF6503"/>
    <property type="match status" value="1"/>
</dbReference>